<evidence type="ECO:0000256" key="11">
    <source>
        <dbReference type="ARBA" id="ARBA00022842"/>
    </source>
</evidence>
<accession>A0AAV3TDD6</accession>
<evidence type="ECO:0000256" key="12">
    <source>
        <dbReference type="ARBA" id="ARBA00022989"/>
    </source>
</evidence>
<dbReference type="Proteomes" id="UP001500420">
    <property type="component" value="Unassembled WGS sequence"/>
</dbReference>
<evidence type="ECO:0000256" key="9">
    <source>
        <dbReference type="ARBA" id="ARBA00022692"/>
    </source>
</evidence>
<dbReference type="Gene3D" id="2.60.40.3390">
    <property type="match status" value="1"/>
</dbReference>
<keyword evidence="9 18" id="KW-0812">Transmembrane</keyword>
<comment type="catalytic activity">
    <reaction evidence="16">
        <text>an archaeal dolichyl phosphooligosaccharide + [protein]-L-asparagine = an archaeal dolichyl phosphate + a glycoprotein with the oligosaccharide chain attached by N-beta-D-glycosyl linkage to a protein L-asparagine.</text>
        <dbReference type="EC" id="2.4.99.21"/>
    </reaction>
</comment>
<proteinExistence type="inferred from homology"/>
<feature type="compositionally biased region" description="Low complexity" evidence="17">
    <location>
        <begin position="904"/>
        <end position="918"/>
    </location>
</feature>
<dbReference type="InterPro" id="IPR054479">
    <property type="entry name" value="AglB-like_core"/>
</dbReference>
<evidence type="ECO:0000256" key="13">
    <source>
        <dbReference type="ARBA" id="ARBA00023136"/>
    </source>
</evidence>
<sequence length="941" mass="102361">MSTDTEQVDVESSESIVDLAQRWYHVPALAVMMLYMLWVRFQSYDSVVRDGTVYFIGNDAYYHHRETMFAVENWLSTMPFDPWTQFPFGTSTGQFGTLFDQLIAAGILILGLGSPGDRQADILFAVAPAVFGMLCAVPVYYIGKRLSDRLGGLFGVLVLALLPGQFLLRSVVGFTDHHVGEVLFQSIAVLAMMVALTVAEREKPVFEQFRDGDWSGLRGTLKWSALAGLALALYLWTWPPGVVLVGIFGAFFAIALTVDVLHGRSPEHVAIVGAISLTVGAVLVLPTVDQFGFTGPTTMSLLHVGLALTVAVGCVFLAWLARVWERQDRDAQSYPVAVGAIGAGAIVVGMLVVPDVMGTIWSQMERSLLMGQSDAALTIQEAQTTLEQRGGLMTFMFRNYGFTYLAAIVGFGWLVLGSVSMPDRYRSEHMLVAVWTVFVTLMALSQVRFHYYLAVVVAVLNAVALSGVMNLLGVPSFDRVKEVEAYQVMAVAAAIVLIVFPLAVSFGAGGATAYQQANARGPGDVTTWGDSLEWMNDNTPEPGTYGGEDEEFAYYGSYSETNDYDYPAGTYGVMSWWDYGHWITVEGERPAVANPFQQGARTASGFFQAQSEERANLLLDALPASQDTDERIAEMETDELREVANSANTQQEGEDTRYVMIDDEMAGQKFWAINQWTSPPSVDGRVRPGSEQYRDSMMNQLYFQDANGLSNYRLVHENERFSAVGSLPTGSNRQVWTSRGLRGQGWNQTTQTRIQIQRAGLRASVESTVKTYERVDGATLTGEAEPNQTVVAAVELETNANRPFLYAQEVQTGEDGSFSVTVPYATNDELGPADGYTDSAVNATTDYTIVAGDDVSRSDYQRDGWNPNASISSEGTTAVSESTVIDGESVDVEMGEYDGGNASDGGNTSDGTDDGAQTDTDDSQTTDGNTSARLAPVAARP</sequence>
<evidence type="ECO:0000256" key="15">
    <source>
        <dbReference type="ARBA" id="ARBA00030679"/>
    </source>
</evidence>
<evidence type="ECO:0000259" key="19">
    <source>
        <dbReference type="Pfam" id="PF02516"/>
    </source>
</evidence>
<comment type="caution">
    <text evidence="22">The sequence shown here is derived from an EMBL/GenBank/DDBJ whole genome shotgun (WGS) entry which is preliminary data.</text>
</comment>
<feature type="transmembrane region" description="Helical" evidence="18">
    <location>
        <begin position="397"/>
        <end position="416"/>
    </location>
</feature>
<feature type="transmembrane region" description="Helical" evidence="18">
    <location>
        <begin position="98"/>
        <end position="116"/>
    </location>
</feature>
<evidence type="ECO:0000256" key="7">
    <source>
        <dbReference type="ARBA" id="ARBA00022676"/>
    </source>
</evidence>
<dbReference type="PANTHER" id="PTHR13872:SF1">
    <property type="entry name" value="DOLICHYL-DIPHOSPHOOLIGOSACCHARIDE--PROTEIN GLYCOSYLTRANSFERASE SUBUNIT STT3B"/>
    <property type="match status" value="1"/>
</dbReference>
<evidence type="ECO:0000256" key="18">
    <source>
        <dbReference type="SAM" id="Phobius"/>
    </source>
</evidence>
<dbReference type="EMBL" id="BAAADV010000007">
    <property type="protein sequence ID" value="GAA0679556.1"/>
    <property type="molecule type" value="Genomic_DNA"/>
</dbReference>
<dbReference type="Pfam" id="PF02516">
    <property type="entry name" value="STT3"/>
    <property type="match status" value="1"/>
</dbReference>
<evidence type="ECO:0000256" key="2">
    <source>
        <dbReference type="ARBA" id="ARBA00001946"/>
    </source>
</evidence>
<protein>
    <recommendedName>
        <fullName evidence="6">dolichyl-phosphooligosaccharide-protein glycotransferase</fullName>
        <ecNumber evidence="6">2.4.99.21</ecNumber>
    </recommendedName>
    <alternativeName>
        <fullName evidence="15">Oligosaccharyl transferase</fullName>
    </alternativeName>
</protein>
<evidence type="ECO:0000256" key="6">
    <source>
        <dbReference type="ARBA" id="ARBA00012602"/>
    </source>
</evidence>
<dbReference type="InterPro" id="IPR041154">
    <property type="entry name" value="AglB_P1"/>
</dbReference>
<dbReference type="EC" id="2.4.99.21" evidence="6"/>
<feature type="domain" description="Archaeal glycosylation protein B peripheral" evidence="20">
    <location>
        <begin position="777"/>
        <end position="890"/>
    </location>
</feature>
<evidence type="ECO:0000256" key="10">
    <source>
        <dbReference type="ARBA" id="ARBA00022723"/>
    </source>
</evidence>
<feature type="transmembrane region" description="Helical" evidence="18">
    <location>
        <begin position="242"/>
        <end position="262"/>
    </location>
</feature>
<feature type="domain" description="AglB-like core" evidence="21">
    <location>
        <begin position="527"/>
        <end position="622"/>
    </location>
</feature>
<evidence type="ECO:0000259" key="20">
    <source>
        <dbReference type="Pfam" id="PF18079"/>
    </source>
</evidence>
<dbReference type="GO" id="GO:0005886">
    <property type="term" value="C:plasma membrane"/>
    <property type="evidence" value="ECO:0007669"/>
    <property type="project" value="UniProtKB-SubCell"/>
</dbReference>
<feature type="transmembrane region" description="Helical" evidence="18">
    <location>
        <begin position="485"/>
        <end position="508"/>
    </location>
</feature>
<feature type="transmembrane region" description="Helical" evidence="18">
    <location>
        <begin position="333"/>
        <end position="353"/>
    </location>
</feature>
<dbReference type="Pfam" id="PF22627">
    <property type="entry name" value="AglB_core-like"/>
    <property type="match status" value="1"/>
</dbReference>
<dbReference type="GO" id="GO:0046872">
    <property type="term" value="F:metal ion binding"/>
    <property type="evidence" value="ECO:0007669"/>
    <property type="project" value="UniProtKB-KW"/>
</dbReference>
<dbReference type="InterPro" id="IPR048307">
    <property type="entry name" value="STT3_N"/>
</dbReference>
<evidence type="ECO:0000256" key="17">
    <source>
        <dbReference type="SAM" id="MobiDB-lite"/>
    </source>
</evidence>
<evidence type="ECO:0000256" key="14">
    <source>
        <dbReference type="ARBA" id="ARBA00023211"/>
    </source>
</evidence>
<feature type="transmembrane region" description="Helical" evidence="18">
    <location>
        <begin position="300"/>
        <end position="321"/>
    </location>
</feature>
<dbReference type="Pfam" id="PF18079">
    <property type="entry name" value="AglB_L1"/>
    <property type="match status" value="1"/>
</dbReference>
<keyword evidence="8" id="KW-0808">Transferase</keyword>
<keyword evidence="11" id="KW-0460">Magnesium</keyword>
<feature type="transmembrane region" description="Helical" evidence="18">
    <location>
        <begin position="428"/>
        <end position="445"/>
    </location>
</feature>
<gene>
    <name evidence="22" type="ORF">GCM10009020_30150</name>
</gene>
<dbReference type="NCBIfam" id="TIGR04154">
    <property type="entry name" value="archaeo_STT3"/>
    <property type="match status" value="1"/>
</dbReference>
<feature type="transmembrane region" description="Helical" evidence="18">
    <location>
        <begin position="451"/>
        <end position="473"/>
    </location>
</feature>
<evidence type="ECO:0000256" key="5">
    <source>
        <dbReference type="ARBA" id="ARBA00010810"/>
    </source>
</evidence>
<comment type="pathway">
    <text evidence="4">Protein modification; protein glycosylation.</text>
</comment>
<keyword evidence="7" id="KW-0328">Glycosyltransferase</keyword>
<feature type="transmembrane region" description="Helical" evidence="18">
    <location>
        <begin position="182"/>
        <end position="199"/>
    </location>
</feature>
<evidence type="ECO:0000256" key="16">
    <source>
        <dbReference type="ARBA" id="ARBA00034066"/>
    </source>
</evidence>
<evidence type="ECO:0000256" key="3">
    <source>
        <dbReference type="ARBA" id="ARBA00004651"/>
    </source>
</evidence>
<feature type="region of interest" description="Disordered" evidence="17">
    <location>
        <begin position="857"/>
        <end position="941"/>
    </location>
</feature>
<evidence type="ECO:0000256" key="8">
    <source>
        <dbReference type="ARBA" id="ARBA00022679"/>
    </source>
</evidence>
<dbReference type="InterPro" id="IPR026410">
    <property type="entry name" value="OlisacTrfase_arch"/>
</dbReference>
<dbReference type="AlphaFoldDB" id="A0AAV3TDD6"/>
<comment type="cofactor">
    <cofactor evidence="1">
        <name>Mn(2+)</name>
        <dbReference type="ChEBI" id="CHEBI:29035"/>
    </cofactor>
</comment>
<dbReference type="Gene3D" id="3.40.50.12610">
    <property type="match status" value="1"/>
</dbReference>
<feature type="domain" description="Oligosaccharyl transferase STT3 N-terminal" evidence="19">
    <location>
        <begin position="48"/>
        <end position="472"/>
    </location>
</feature>
<evidence type="ECO:0000313" key="23">
    <source>
        <dbReference type="Proteomes" id="UP001500420"/>
    </source>
</evidence>
<evidence type="ECO:0000259" key="21">
    <source>
        <dbReference type="Pfam" id="PF22627"/>
    </source>
</evidence>
<evidence type="ECO:0000313" key="22">
    <source>
        <dbReference type="EMBL" id="GAA0679556.1"/>
    </source>
</evidence>
<dbReference type="InterPro" id="IPR003674">
    <property type="entry name" value="Oligo_trans_STT3"/>
</dbReference>
<dbReference type="RefSeq" id="WP_343774885.1">
    <property type="nucleotide sequence ID" value="NZ_BAAADV010000007.1"/>
</dbReference>
<feature type="transmembrane region" description="Helical" evidence="18">
    <location>
        <begin position="122"/>
        <end position="143"/>
    </location>
</feature>
<dbReference type="GO" id="GO:0004576">
    <property type="term" value="F:oligosaccharyl transferase activity"/>
    <property type="evidence" value="ECO:0007669"/>
    <property type="project" value="InterPro"/>
</dbReference>
<feature type="transmembrane region" description="Helical" evidence="18">
    <location>
        <begin position="269"/>
        <end position="288"/>
    </location>
</feature>
<keyword evidence="23" id="KW-1185">Reference proteome</keyword>
<comment type="cofactor">
    <cofactor evidence="2">
        <name>Mg(2+)</name>
        <dbReference type="ChEBI" id="CHEBI:18420"/>
    </cofactor>
</comment>
<feature type="transmembrane region" description="Helical" evidence="18">
    <location>
        <begin position="23"/>
        <end position="41"/>
    </location>
</feature>
<evidence type="ECO:0000256" key="1">
    <source>
        <dbReference type="ARBA" id="ARBA00001936"/>
    </source>
</evidence>
<keyword evidence="10" id="KW-0479">Metal-binding</keyword>
<keyword evidence="14" id="KW-0464">Manganese</keyword>
<keyword evidence="12 18" id="KW-1133">Transmembrane helix</keyword>
<comment type="similarity">
    <text evidence="5">Belongs to the STT3 family.</text>
</comment>
<keyword evidence="13 18" id="KW-0472">Membrane</keyword>
<name>A0AAV3TDD6_9EURY</name>
<feature type="transmembrane region" description="Helical" evidence="18">
    <location>
        <begin position="220"/>
        <end position="236"/>
    </location>
</feature>
<feature type="compositionally biased region" description="Polar residues" evidence="17">
    <location>
        <begin position="867"/>
        <end position="883"/>
    </location>
</feature>
<comment type="subcellular location">
    <subcellularLocation>
        <location evidence="3">Cell membrane</location>
        <topology evidence="3">Multi-pass membrane protein</topology>
    </subcellularLocation>
</comment>
<evidence type="ECO:0000256" key="4">
    <source>
        <dbReference type="ARBA" id="ARBA00004922"/>
    </source>
</evidence>
<dbReference type="PANTHER" id="PTHR13872">
    <property type="entry name" value="DOLICHYL-DIPHOSPHOOLIGOSACCHARIDE--PROTEIN GLYCOSYLTRANSFERASE SUBUNIT"/>
    <property type="match status" value="1"/>
</dbReference>
<reference evidence="22 23" key="1">
    <citation type="journal article" date="2019" name="Int. J. Syst. Evol. Microbiol.">
        <title>The Global Catalogue of Microorganisms (GCM) 10K type strain sequencing project: providing services to taxonomists for standard genome sequencing and annotation.</title>
        <authorList>
            <consortium name="The Broad Institute Genomics Platform"/>
            <consortium name="The Broad Institute Genome Sequencing Center for Infectious Disease"/>
            <person name="Wu L."/>
            <person name="Ma J."/>
        </authorList>
    </citation>
    <scope>NUCLEOTIDE SEQUENCE [LARGE SCALE GENOMIC DNA]</scope>
    <source>
        <strain evidence="22 23">JCM 16328</strain>
    </source>
</reference>
<organism evidence="22 23">
    <name type="scientific">Natronoarchaeum mannanilyticum</name>
    <dbReference type="NCBI Taxonomy" id="926360"/>
    <lineage>
        <taxon>Archaea</taxon>
        <taxon>Methanobacteriati</taxon>
        <taxon>Methanobacteriota</taxon>
        <taxon>Stenosarchaea group</taxon>
        <taxon>Halobacteria</taxon>
        <taxon>Halobacteriales</taxon>
        <taxon>Natronoarchaeaceae</taxon>
    </lineage>
</organism>
<feature type="transmembrane region" description="Helical" evidence="18">
    <location>
        <begin position="150"/>
        <end position="170"/>
    </location>
</feature>